<proteinExistence type="inferred from homology"/>
<comment type="caution">
    <text evidence="4">The sequence shown here is derived from an EMBL/GenBank/DDBJ whole genome shotgun (WGS) entry which is preliminary data.</text>
</comment>
<evidence type="ECO:0000313" key="4">
    <source>
        <dbReference type="EMBL" id="PJF48484.1"/>
    </source>
</evidence>
<organism evidence="4 5">
    <name type="scientific">Candidatus Thermofonsia Clade 3 bacterium</name>
    <dbReference type="NCBI Taxonomy" id="2364212"/>
    <lineage>
        <taxon>Bacteria</taxon>
        <taxon>Bacillati</taxon>
        <taxon>Chloroflexota</taxon>
        <taxon>Candidatus Thermofontia</taxon>
        <taxon>Candidatus Thermofonsia Clade 3</taxon>
    </lineage>
</organism>
<sequence length="429" mass="48661">MSSIEAIMIGAGNRATWSYGPYALQHPDEIRFIAVAEPDAERRARFASYHDIPAERQFASWEDVVARPQLARAAVNCTQDRMHHASTLALLRAGYDVLLEKPIAPTREECVALVEAAERLGRVLQICHVLRYTPFFTALYDIVNSGRLGRIVTIDHRENVSYWHMSHSFVRGNWRNEALSAPMILAKCCHDLDILIWVMGQRVRRLSSFGSLLHYRAERAAELAPEPIPERCTDGCPIEAACPWYAPRLYDADIHRRSALERFEARGFMLTAADMFNALPEERWERLKTSPYGRCVYRCDNDVVDHQTLNLEFEGGATCTFTMHGHSDREGRTMRWDGTRATLYGDFSEGRPFTLRIVDHGSLREEAIHPPGDGSGHGGGDFGLMRDFVKALNGERTRHQTTARVSLESHLLAFAAEDARREGRVIHWS</sequence>
<dbReference type="AlphaFoldDB" id="A0A2M8QFB5"/>
<name>A0A2M8QFB5_9CHLR</name>
<dbReference type="SUPFAM" id="SSF51735">
    <property type="entry name" value="NAD(P)-binding Rossmann-fold domains"/>
    <property type="match status" value="1"/>
</dbReference>
<dbReference type="InterPro" id="IPR036291">
    <property type="entry name" value="NAD(P)-bd_dom_sf"/>
</dbReference>
<reference evidence="4 5" key="1">
    <citation type="submission" date="2017-11" db="EMBL/GenBank/DDBJ databases">
        <title>Evolution of Phototrophy in the Chloroflexi Phylum Driven by Horizontal Gene Transfer.</title>
        <authorList>
            <person name="Ward L.M."/>
            <person name="Hemp J."/>
            <person name="Shih P.M."/>
            <person name="Mcglynn S.E."/>
            <person name="Fischer W."/>
        </authorList>
    </citation>
    <scope>NUCLEOTIDE SEQUENCE [LARGE SCALE GENOMIC DNA]</scope>
    <source>
        <strain evidence="4">JP3_7</strain>
    </source>
</reference>
<feature type="domain" description="Gfo/Idh/MocA-like oxidoreductase C-terminal" evidence="3">
    <location>
        <begin position="143"/>
        <end position="353"/>
    </location>
</feature>
<dbReference type="EMBL" id="PGTN01000013">
    <property type="protein sequence ID" value="PJF48484.1"/>
    <property type="molecule type" value="Genomic_DNA"/>
</dbReference>
<dbReference type="Pfam" id="PF02894">
    <property type="entry name" value="GFO_IDH_MocA_C"/>
    <property type="match status" value="1"/>
</dbReference>
<dbReference type="InterPro" id="IPR000683">
    <property type="entry name" value="Gfo/Idh/MocA-like_OxRdtase_N"/>
</dbReference>
<dbReference type="Proteomes" id="UP000230790">
    <property type="component" value="Unassembled WGS sequence"/>
</dbReference>
<comment type="similarity">
    <text evidence="1">Belongs to the Gfo/Idh/MocA family.</text>
</comment>
<dbReference type="Gene3D" id="3.30.360.10">
    <property type="entry name" value="Dihydrodipicolinate Reductase, domain 2"/>
    <property type="match status" value="1"/>
</dbReference>
<evidence type="ECO:0000259" key="2">
    <source>
        <dbReference type="Pfam" id="PF01408"/>
    </source>
</evidence>
<dbReference type="PANTHER" id="PTHR43377:SF2">
    <property type="entry name" value="BINDING ROSSMANN FOLD OXIDOREDUCTASE, PUTATIVE (AFU_ORTHOLOGUE AFUA_4G00560)-RELATED"/>
    <property type="match status" value="1"/>
</dbReference>
<accession>A0A2M8QFB5</accession>
<dbReference type="Pfam" id="PF01408">
    <property type="entry name" value="GFO_IDH_MocA"/>
    <property type="match status" value="1"/>
</dbReference>
<evidence type="ECO:0000256" key="1">
    <source>
        <dbReference type="ARBA" id="ARBA00010928"/>
    </source>
</evidence>
<gene>
    <name evidence="4" type="ORF">CUN48_03215</name>
</gene>
<protein>
    <submittedName>
        <fullName evidence="4">Gfo/Idh/MocA family oxidoreductase</fullName>
    </submittedName>
</protein>
<dbReference type="InterPro" id="IPR004104">
    <property type="entry name" value="Gfo/Idh/MocA-like_OxRdtase_C"/>
</dbReference>
<evidence type="ECO:0000259" key="3">
    <source>
        <dbReference type="Pfam" id="PF02894"/>
    </source>
</evidence>
<dbReference type="SUPFAM" id="SSF55347">
    <property type="entry name" value="Glyceraldehyde-3-phosphate dehydrogenase-like, C-terminal domain"/>
    <property type="match status" value="1"/>
</dbReference>
<dbReference type="PANTHER" id="PTHR43377">
    <property type="entry name" value="BILIVERDIN REDUCTASE A"/>
    <property type="match status" value="1"/>
</dbReference>
<evidence type="ECO:0000313" key="5">
    <source>
        <dbReference type="Proteomes" id="UP000230790"/>
    </source>
</evidence>
<dbReference type="GO" id="GO:0000166">
    <property type="term" value="F:nucleotide binding"/>
    <property type="evidence" value="ECO:0007669"/>
    <property type="project" value="InterPro"/>
</dbReference>
<dbReference type="InterPro" id="IPR051450">
    <property type="entry name" value="Gfo/Idh/MocA_Oxidoreductases"/>
</dbReference>
<dbReference type="Gene3D" id="3.40.50.720">
    <property type="entry name" value="NAD(P)-binding Rossmann-like Domain"/>
    <property type="match status" value="1"/>
</dbReference>
<feature type="domain" description="Gfo/Idh/MocA-like oxidoreductase N-terminal" evidence="2">
    <location>
        <begin position="6"/>
        <end position="126"/>
    </location>
</feature>